<dbReference type="UniPathway" id="UPA00665"/>
<dbReference type="EC" id="3.4.23.36" evidence="9"/>
<reference evidence="12 13" key="1">
    <citation type="journal article" date="2014" name="Genome Announc.">
        <title>Genome Sequence of Gammaproteobacterial Pseudohaliea rubra Type Strain DSM 19751, Isolated from Coastal Seawater of the Mediterranean Sea.</title>
        <authorList>
            <person name="Spring S."/>
            <person name="Fiebig A."/>
            <person name="Riedel T."/>
            <person name="Goker M."/>
            <person name="Klenk H.P."/>
        </authorList>
    </citation>
    <scope>NUCLEOTIDE SEQUENCE [LARGE SCALE GENOMIC DNA]</scope>
    <source>
        <strain evidence="12 13">DSM 19751</strain>
    </source>
</reference>
<dbReference type="PANTHER" id="PTHR33695">
    <property type="entry name" value="LIPOPROTEIN SIGNAL PEPTIDASE"/>
    <property type="match status" value="1"/>
</dbReference>
<keyword evidence="13" id="KW-1185">Reference proteome</keyword>
<evidence type="ECO:0000256" key="11">
    <source>
        <dbReference type="RuleBase" id="RU004181"/>
    </source>
</evidence>
<comment type="subcellular location">
    <subcellularLocation>
        <location evidence="9">Cell membrane</location>
        <topology evidence="9">Multi-pass membrane protein</topology>
    </subcellularLocation>
</comment>
<evidence type="ECO:0000256" key="5">
    <source>
        <dbReference type="ARBA" id="ARBA00022750"/>
    </source>
</evidence>
<evidence type="ECO:0000256" key="10">
    <source>
        <dbReference type="RuleBase" id="RU000594"/>
    </source>
</evidence>
<feature type="transmembrane region" description="Helical" evidence="9">
    <location>
        <begin position="131"/>
        <end position="151"/>
    </location>
</feature>
<evidence type="ECO:0000256" key="1">
    <source>
        <dbReference type="ARBA" id="ARBA00006139"/>
    </source>
</evidence>
<evidence type="ECO:0000256" key="9">
    <source>
        <dbReference type="HAMAP-Rule" id="MF_00161"/>
    </source>
</evidence>
<evidence type="ECO:0000256" key="2">
    <source>
        <dbReference type="ARBA" id="ARBA00022475"/>
    </source>
</evidence>
<evidence type="ECO:0000313" key="12">
    <source>
        <dbReference type="EMBL" id="KGE03737.1"/>
    </source>
</evidence>
<keyword evidence="3 9" id="KW-0645">Protease</keyword>
<comment type="function">
    <text evidence="9 10">This protein specifically catalyzes the removal of signal peptides from prolipoproteins.</text>
</comment>
<keyword evidence="6 9" id="KW-0378">Hydrolase</keyword>
<evidence type="ECO:0000256" key="8">
    <source>
        <dbReference type="ARBA" id="ARBA00023136"/>
    </source>
</evidence>
<accession>A0A095VQK1</accession>
<dbReference type="GO" id="GO:0004190">
    <property type="term" value="F:aspartic-type endopeptidase activity"/>
    <property type="evidence" value="ECO:0007669"/>
    <property type="project" value="UniProtKB-UniRule"/>
</dbReference>
<dbReference type="Pfam" id="PF01252">
    <property type="entry name" value="Peptidase_A8"/>
    <property type="match status" value="1"/>
</dbReference>
<dbReference type="PATRIC" id="fig|1265313.6.peg.1655"/>
<dbReference type="HOGENOM" id="CLU_083252_4_0_6"/>
<dbReference type="eggNOG" id="COG0597">
    <property type="taxonomic scope" value="Bacteria"/>
</dbReference>
<keyword evidence="2 9" id="KW-1003">Cell membrane</keyword>
<feature type="transmembrane region" description="Helical" evidence="9">
    <location>
        <begin position="68"/>
        <end position="85"/>
    </location>
</feature>
<evidence type="ECO:0000256" key="4">
    <source>
        <dbReference type="ARBA" id="ARBA00022692"/>
    </source>
</evidence>
<name>A0A095VQK1_9GAMM</name>
<comment type="caution">
    <text evidence="9">Lacks conserved residue(s) required for the propagation of feature annotation.</text>
</comment>
<keyword evidence="12" id="KW-0449">Lipoprotein</keyword>
<dbReference type="PANTHER" id="PTHR33695:SF1">
    <property type="entry name" value="LIPOPROTEIN SIGNAL PEPTIDASE"/>
    <property type="match status" value="1"/>
</dbReference>
<evidence type="ECO:0000256" key="3">
    <source>
        <dbReference type="ARBA" id="ARBA00022670"/>
    </source>
</evidence>
<protein>
    <recommendedName>
        <fullName evidence="9">Lipoprotein signal peptidase</fullName>
        <ecNumber evidence="9">3.4.23.36</ecNumber>
    </recommendedName>
    <alternativeName>
        <fullName evidence="9">Prolipoprotein signal peptidase</fullName>
    </alternativeName>
    <alternativeName>
        <fullName evidence="9">Signal peptidase II</fullName>
        <shortName evidence="9">SPase II</shortName>
    </alternativeName>
</protein>
<comment type="caution">
    <text evidence="12">The sequence shown here is derived from an EMBL/GenBank/DDBJ whole genome shotgun (WGS) entry which is preliminary data.</text>
</comment>
<feature type="active site" evidence="9">
    <location>
        <position position="121"/>
    </location>
</feature>
<dbReference type="InterPro" id="IPR001872">
    <property type="entry name" value="Peptidase_A8"/>
</dbReference>
<dbReference type="RefSeq" id="WP_236629850.1">
    <property type="nucleotide sequence ID" value="NZ_KN234774.1"/>
</dbReference>
<dbReference type="GO" id="GO:0005886">
    <property type="term" value="C:plasma membrane"/>
    <property type="evidence" value="ECO:0007669"/>
    <property type="project" value="UniProtKB-SubCell"/>
</dbReference>
<dbReference type="GO" id="GO:0006508">
    <property type="term" value="P:proteolysis"/>
    <property type="evidence" value="ECO:0007669"/>
    <property type="project" value="UniProtKB-KW"/>
</dbReference>
<evidence type="ECO:0000313" key="13">
    <source>
        <dbReference type="Proteomes" id="UP000029640"/>
    </source>
</evidence>
<evidence type="ECO:0000256" key="6">
    <source>
        <dbReference type="ARBA" id="ARBA00022801"/>
    </source>
</evidence>
<sequence>MPERRLALAGYALALLVLLLDQGSKAWASSVLDYARPVPVLPFFNLTLHHNPGAAFSFLSDAGGWQRWFFTGLALVVSAALAVWLRSLSRTERVLALGLSLVLGGALGNLVDRLQHGYVVDFISLHYAGHYFPTFNIADSAITVGAALLVLDSLRGSRGDGAQA</sequence>
<dbReference type="PRINTS" id="PR00781">
    <property type="entry name" value="LIPOSIGPTASE"/>
</dbReference>
<keyword evidence="8 9" id="KW-0472">Membrane</keyword>
<dbReference type="NCBIfam" id="TIGR00077">
    <property type="entry name" value="lspA"/>
    <property type="match status" value="1"/>
</dbReference>
<feature type="transmembrane region" description="Helical" evidence="9">
    <location>
        <begin position="94"/>
        <end position="111"/>
    </location>
</feature>
<dbReference type="AlphaFoldDB" id="A0A095VQK1"/>
<comment type="similarity">
    <text evidence="1 9 11">Belongs to the peptidase A8 family.</text>
</comment>
<evidence type="ECO:0000256" key="7">
    <source>
        <dbReference type="ARBA" id="ARBA00022989"/>
    </source>
</evidence>
<keyword evidence="4 9" id="KW-0812">Transmembrane</keyword>
<dbReference type="EMBL" id="AUVB01000050">
    <property type="protein sequence ID" value="KGE03737.1"/>
    <property type="molecule type" value="Genomic_DNA"/>
</dbReference>
<comment type="catalytic activity">
    <reaction evidence="9 10">
        <text>Release of signal peptides from bacterial membrane prolipoproteins. Hydrolyzes -Xaa-Yaa-Zaa-|-(S,diacylglyceryl)Cys-, in which Xaa is hydrophobic (preferably Leu), and Yaa (Ala or Ser) and Zaa (Gly or Ala) have small, neutral side chains.</text>
        <dbReference type="EC" id="3.4.23.36"/>
    </reaction>
</comment>
<keyword evidence="7 9" id="KW-1133">Transmembrane helix</keyword>
<feature type="active site" evidence="9">
    <location>
        <position position="139"/>
    </location>
</feature>
<dbReference type="Proteomes" id="UP000029640">
    <property type="component" value="Unassembled WGS sequence"/>
</dbReference>
<organism evidence="12 13">
    <name type="scientific">Pseudohaliea rubra DSM 19751</name>
    <dbReference type="NCBI Taxonomy" id="1265313"/>
    <lineage>
        <taxon>Bacteria</taxon>
        <taxon>Pseudomonadati</taxon>
        <taxon>Pseudomonadota</taxon>
        <taxon>Gammaproteobacteria</taxon>
        <taxon>Cellvibrionales</taxon>
        <taxon>Halieaceae</taxon>
        <taxon>Pseudohaliea</taxon>
    </lineage>
</organism>
<proteinExistence type="inferred from homology"/>
<dbReference type="PROSITE" id="PS00855">
    <property type="entry name" value="SPASE_II"/>
    <property type="match status" value="1"/>
</dbReference>
<keyword evidence="5 9" id="KW-0064">Aspartyl protease</keyword>
<comment type="pathway">
    <text evidence="9">Protein modification; lipoprotein biosynthesis (signal peptide cleavage).</text>
</comment>
<gene>
    <name evidence="9" type="primary">lspA</name>
    <name evidence="12" type="ORF">HRUBRA_01674</name>
</gene>
<dbReference type="STRING" id="1265313.HRUBRA_01674"/>
<dbReference type="HAMAP" id="MF_00161">
    <property type="entry name" value="LspA"/>
    <property type="match status" value="1"/>
</dbReference>